<evidence type="ECO:0000313" key="15">
    <source>
        <dbReference type="EMBL" id="KAG4411790.1"/>
    </source>
</evidence>
<dbReference type="PIRSF" id="PIRSF001400">
    <property type="entry name" value="Enolase"/>
    <property type="match status" value="1"/>
</dbReference>
<dbReference type="GO" id="GO:0000287">
    <property type="term" value="F:magnesium ion binding"/>
    <property type="evidence" value="ECO:0007669"/>
    <property type="project" value="InterPro"/>
</dbReference>
<dbReference type="PANTHER" id="PTHR11902:SF6">
    <property type="entry name" value="ENOLASE"/>
    <property type="match status" value="1"/>
</dbReference>
<evidence type="ECO:0000256" key="5">
    <source>
        <dbReference type="ARBA" id="ARBA00022842"/>
    </source>
</evidence>
<evidence type="ECO:0000256" key="1">
    <source>
        <dbReference type="ARBA" id="ARBA00005031"/>
    </source>
</evidence>
<dbReference type="PANTHER" id="PTHR11902">
    <property type="entry name" value="ENOLASE"/>
    <property type="match status" value="1"/>
</dbReference>
<evidence type="ECO:0000259" key="13">
    <source>
        <dbReference type="SMART" id="SM01192"/>
    </source>
</evidence>
<dbReference type="InterPro" id="IPR020809">
    <property type="entry name" value="Enolase_CS"/>
</dbReference>
<proteinExistence type="inferred from homology"/>
<comment type="caution">
    <text evidence="15">The sequence shown here is derived from an EMBL/GenBank/DDBJ whole genome shotgun (WGS) entry which is preliminary data.</text>
</comment>
<dbReference type="Gene3D" id="3.20.20.120">
    <property type="entry name" value="Enolase-like C-terminal domain"/>
    <property type="match status" value="1"/>
</dbReference>
<feature type="binding site" evidence="11">
    <location>
        <position position="397"/>
    </location>
    <ligand>
        <name>substrate</name>
    </ligand>
</feature>
<keyword evidence="6" id="KW-0324">Glycolysis</keyword>
<dbReference type="SFLD" id="SFLDG00178">
    <property type="entry name" value="enolase"/>
    <property type="match status" value="1"/>
</dbReference>
<feature type="binding site" evidence="12">
    <location>
        <position position="321"/>
    </location>
    <ligand>
        <name>Mg(2+)</name>
        <dbReference type="ChEBI" id="CHEBI:18420"/>
    </ligand>
</feature>
<evidence type="ECO:0000256" key="7">
    <source>
        <dbReference type="ARBA" id="ARBA00023239"/>
    </source>
</evidence>
<feature type="domain" description="Enolase N-terminal" evidence="14">
    <location>
        <begin position="2"/>
        <end position="134"/>
    </location>
</feature>
<dbReference type="InterPro" id="IPR000941">
    <property type="entry name" value="Enolase"/>
</dbReference>
<protein>
    <recommendedName>
        <fullName evidence="4">Enolase</fullName>
        <ecNumber evidence="3">4.2.1.11</ecNumber>
    </recommendedName>
    <alternativeName>
        <fullName evidence="8">2-phosphoglycerate dehydratase</fullName>
    </alternativeName>
</protein>
<reference evidence="15" key="1">
    <citation type="submission" date="2021-02" db="EMBL/GenBank/DDBJ databases">
        <title>Genome sequence Cadophora malorum strain M34.</title>
        <authorList>
            <person name="Stefanovic E."/>
            <person name="Vu D."/>
            <person name="Scully C."/>
            <person name="Dijksterhuis J."/>
            <person name="Roader J."/>
            <person name="Houbraken J."/>
        </authorList>
    </citation>
    <scope>NUCLEOTIDE SEQUENCE</scope>
    <source>
        <strain evidence="15">M34</strain>
    </source>
</reference>
<accession>A0A8H7VZT4</accession>
<feature type="binding site" evidence="11">
    <location>
        <position position="321"/>
    </location>
    <ligand>
        <name>substrate</name>
    </ligand>
</feature>
<dbReference type="UniPathway" id="UPA00109">
    <property type="reaction ID" value="UER00187"/>
</dbReference>
<dbReference type="Proteomes" id="UP000664132">
    <property type="component" value="Unassembled WGS sequence"/>
</dbReference>
<keyword evidence="16" id="KW-1185">Reference proteome</keyword>
<evidence type="ECO:0000313" key="16">
    <source>
        <dbReference type="Proteomes" id="UP000664132"/>
    </source>
</evidence>
<dbReference type="EMBL" id="JAFJYH010000439">
    <property type="protein sequence ID" value="KAG4411790.1"/>
    <property type="molecule type" value="Genomic_DNA"/>
</dbReference>
<dbReference type="InterPro" id="IPR029017">
    <property type="entry name" value="Enolase-like_N"/>
</dbReference>
<dbReference type="SMART" id="SM01192">
    <property type="entry name" value="Enolase_C"/>
    <property type="match status" value="1"/>
</dbReference>
<dbReference type="NCBIfam" id="TIGR01060">
    <property type="entry name" value="eno"/>
    <property type="match status" value="1"/>
</dbReference>
<feature type="domain" description="Enolase C-terminal TIM barrel" evidence="13">
    <location>
        <begin position="143"/>
        <end position="437"/>
    </location>
</feature>
<feature type="active site" description="Proton donor" evidence="10">
    <location>
        <position position="211"/>
    </location>
</feature>
<name>A0A8H7VZT4_9HELO</name>
<dbReference type="SFLD" id="SFLDF00002">
    <property type="entry name" value="enolase"/>
    <property type="match status" value="1"/>
</dbReference>
<organism evidence="15 16">
    <name type="scientific">Cadophora malorum</name>
    <dbReference type="NCBI Taxonomy" id="108018"/>
    <lineage>
        <taxon>Eukaryota</taxon>
        <taxon>Fungi</taxon>
        <taxon>Dikarya</taxon>
        <taxon>Ascomycota</taxon>
        <taxon>Pezizomycotina</taxon>
        <taxon>Leotiomycetes</taxon>
        <taxon>Helotiales</taxon>
        <taxon>Ploettnerulaceae</taxon>
        <taxon>Cadophora</taxon>
    </lineage>
</organism>
<sequence>MITKIEAAQRLDSRGKPTVQVSLWTNKGGFRALVPSGASKGAYEALELRDGDDSVYQGNGVLKAVQNVNEILGPAIISRKFDVGKDLANIDAFMREMDGTSDKSKLGANAILGISMACARAGAAEQNIPLYEFLRQQFGSHKPYVMPVPFFNVLNGGVHSGNLMAFQEFMIAPVGASSLTHAVQMGSEVYQTLKNIIKIKFGGAAIGIGDEGGFAPPISKPHEALDLLITAIEECGYTGKIKIGIDPASGEFFKSDVYNLGFKDDHNTASETKLNARELSDLYRDLLERYPIVLLEDPFAEDDWTAWTAFNKTCQIELVGDDLLATNTERIKIAKEEQACNSLLLKINQIGTITEAMEAAKLAYSLGWSVFVSHRSGETTDDFIADLTVALGAGHLKSGSPCRGERVAKYNRLMDIEADLEVKNQKYRYAGMGFGQAHAL</sequence>
<feature type="binding site" evidence="11">
    <location>
        <position position="168"/>
    </location>
    <ligand>
        <name>substrate</name>
    </ligand>
</feature>
<dbReference type="Pfam" id="PF03952">
    <property type="entry name" value="Enolase_N"/>
    <property type="match status" value="1"/>
</dbReference>
<evidence type="ECO:0000256" key="4">
    <source>
        <dbReference type="ARBA" id="ARBA00017068"/>
    </source>
</evidence>
<comment type="cofactor">
    <cofactor evidence="12">
        <name>Mg(2+)</name>
        <dbReference type="ChEBI" id="CHEBI:18420"/>
    </cofactor>
    <text evidence="12">Mg(2+) is required for catalysis and for stabilizing the dimer.</text>
</comment>
<dbReference type="GO" id="GO:0006096">
    <property type="term" value="P:glycolytic process"/>
    <property type="evidence" value="ECO:0007669"/>
    <property type="project" value="UniProtKB-UniPathway"/>
</dbReference>
<dbReference type="CDD" id="cd03313">
    <property type="entry name" value="enolase"/>
    <property type="match status" value="1"/>
</dbReference>
<evidence type="ECO:0000256" key="6">
    <source>
        <dbReference type="ARBA" id="ARBA00023152"/>
    </source>
</evidence>
<comment type="pathway">
    <text evidence="1">Carbohydrate degradation; glycolysis; pyruvate from D-glyceraldehyde 3-phosphate: step 4/5.</text>
</comment>
<comment type="catalytic activity">
    <reaction evidence="9">
        <text>(2R)-2-phosphoglycerate = phosphoenolpyruvate + H2O</text>
        <dbReference type="Rhea" id="RHEA:10164"/>
        <dbReference type="ChEBI" id="CHEBI:15377"/>
        <dbReference type="ChEBI" id="CHEBI:58289"/>
        <dbReference type="ChEBI" id="CHEBI:58702"/>
        <dbReference type="EC" id="4.2.1.11"/>
    </reaction>
</comment>
<feature type="binding site" evidence="11">
    <location>
        <begin position="373"/>
        <end position="376"/>
    </location>
    <ligand>
        <name>substrate</name>
    </ligand>
</feature>
<evidence type="ECO:0000256" key="10">
    <source>
        <dbReference type="PIRSR" id="PIRSR001400-1"/>
    </source>
</evidence>
<dbReference type="InterPro" id="IPR020811">
    <property type="entry name" value="Enolase_N"/>
</dbReference>
<feature type="binding site" evidence="11">
    <location>
        <position position="159"/>
    </location>
    <ligand>
        <name>substrate</name>
    </ligand>
</feature>
<dbReference type="Gene3D" id="3.30.390.10">
    <property type="entry name" value="Enolase-like, N-terminal domain"/>
    <property type="match status" value="1"/>
</dbReference>
<dbReference type="InterPro" id="IPR036849">
    <property type="entry name" value="Enolase-like_C_sf"/>
</dbReference>
<dbReference type="SMART" id="SM01193">
    <property type="entry name" value="Enolase_N"/>
    <property type="match status" value="1"/>
</dbReference>
<dbReference type="GO" id="GO:0004634">
    <property type="term" value="F:phosphopyruvate hydratase activity"/>
    <property type="evidence" value="ECO:0007669"/>
    <property type="project" value="UniProtKB-EC"/>
</dbReference>
<feature type="binding site" evidence="11">
    <location>
        <position position="296"/>
    </location>
    <ligand>
        <name>substrate</name>
    </ligand>
</feature>
<dbReference type="PRINTS" id="PR00148">
    <property type="entry name" value="ENOLASE"/>
</dbReference>
<comment type="similarity">
    <text evidence="2">Belongs to the enolase family.</text>
</comment>
<gene>
    <name evidence="15" type="ORF">IFR04_015071</name>
</gene>
<evidence type="ECO:0000256" key="9">
    <source>
        <dbReference type="ARBA" id="ARBA00048333"/>
    </source>
</evidence>
<evidence type="ECO:0000256" key="3">
    <source>
        <dbReference type="ARBA" id="ARBA00012058"/>
    </source>
</evidence>
<dbReference type="SUPFAM" id="SSF51604">
    <property type="entry name" value="Enolase C-terminal domain-like"/>
    <property type="match status" value="1"/>
</dbReference>
<dbReference type="SUPFAM" id="SSF54826">
    <property type="entry name" value="Enolase N-terminal domain-like"/>
    <property type="match status" value="1"/>
</dbReference>
<dbReference type="OrthoDB" id="1739814at2759"/>
<dbReference type="Pfam" id="PF00113">
    <property type="entry name" value="Enolase_C"/>
    <property type="match status" value="1"/>
</dbReference>
<dbReference type="GO" id="GO:0000015">
    <property type="term" value="C:phosphopyruvate hydratase complex"/>
    <property type="evidence" value="ECO:0007669"/>
    <property type="project" value="InterPro"/>
</dbReference>
<keyword evidence="5 12" id="KW-0460">Magnesium</keyword>
<evidence type="ECO:0000256" key="12">
    <source>
        <dbReference type="PIRSR" id="PIRSR001400-3"/>
    </source>
</evidence>
<dbReference type="EC" id="4.2.1.11" evidence="3"/>
<feature type="active site" description="Proton acceptor" evidence="10">
    <location>
        <position position="346"/>
    </location>
</feature>
<keyword evidence="12" id="KW-0479">Metal-binding</keyword>
<keyword evidence="7" id="KW-0456">Lyase</keyword>
<evidence type="ECO:0000256" key="2">
    <source>
        <dbReference type="ARBA" id="ARBA00009604"/>
    </source>
</evidence>
<evidence type="ECO:0000256" key="8">
    <source>
        <dbReference type="ARBA" id="ARBA00032132"/>
    </source>
</evidence>
<dbReference type="HAMAP" id="MF_00318">
    <property type="entry name" value="Enolase"/>
    <property type="match status" value="1"/>
</dbReference>
<evidence type="ECO:0000256" key="11">
    <source>
        <dbReference type="PIRSR" id="PIRSR001400-2"/>
    </source>
</evidence>
<feature type="binding site" evidence="12">
    <location>
        <position position="296"/>
    </location>
    <ligand>
        <name>Mg(2+)</name>
        <dbReference type="ChEBI" id="CHEBI:18420"/>
    </ligand>
</feature>
<dbReference type="PROSITE" id="PS00164">
    <property type="entry name" value="ENOLASE"/>
    <property type="match status" value="1"/>
</dbReference>
<feature type="binding site" evidence="12">
    <location>
        <position position="246"/>
    </location>
    <ligand>
        <name>Mg(2+)</name>
        <dbReference type="ChEBI" id="CHEBI:18420"/>
    </ligand>
</feature>
<evidence type="ECO:0000259" key="14">
    <source>
        <dbReference type="SMART" id="SM01193"/>
    </source>
</evidence>
<dbReference type="InterPro" id="IPR020810">
    <property type="entry name" value="Enolase_C"/>
</dbReference>
<dbReference type="SFLD" id="SFLDS00001">
    <property type="entry name" value="Enolase"/>
    <property type="match status" value="1"/>
</dbReference>
<dbReference type="AlphaFoldDB" id="A0A8H7VZT4"/>